<dbReference type="GeneID" id="78462785"/>
<dbReference type="EMBL" id="JBEOQB010000003">
    <property type="protein sequence ID" value="MEZ0452398.1"/>
    <property type="molecule type" value="Genomic_DNA"/>
</dbReference>
<keyword evidence="4" id="KW-1185">Reference proteome</keyword>
<dbReference type="NCBIfam" id="TIGR00333">
    <property type="entry name" value="nrdI"/>
    <property type="match status" value="1"/>
</dbReference>
<dbReference type="SUPFAM" id="SSF52218">
    <property type="entry name" value="Flavoproteins"/>
    <property type="match status" value="1"/>
</dbReference>
<dbReference type="PIRSF" id="PIRSF005087">
    <property type="entry name" value="NrdI"/>
    <property type="match status" value="1"/>
</dbReference>
<organism evidence="2 3">
    <name type="scientific">Sphingobacterium thalpophilum</name>
    <dbReference type="NCBI Taxonomy" id="259"/>
    <lineage>
        <taxon>Bacteria</taxon>
        <taxon>Pseudomonadati</taxon>
        <taxon>Bacteroidota</taxon>
        <taxon>Sphingobacteriia</taxon>
        <taxon>Sphingobacteriales</taxon>
        <taxon>Sphingobacteriaceae</taxon>
        <taxon>Sphingobacterium</taxon>
    </lineage>
</organism>
<dbReference type="PANTHER" id="PTHR37297:SF1">
    <property type="entry name" value="PROTEIN NRDI"/>
    <property type="match status" value="1"/>
</dbReference>
<reference evidence="1 4" key="2">
    <citation type="submission" date="2024-06" db="EMBL/GenBank/DDBJ databases">
        <title>Soil Sphingobacterium thalpophilum.</title>
        <authorList>
            <person name="Yang J."/>
            <person name="Li J."/>
        </authorList>
    </citation>
    <scope>NUCLEOTIDE SEQUENCE [LARGE SCALE GENOMIC DNA]</scope>
    <source>
        <strain evidence="1 4">22g91tb</strain>
    </source>
</reference>
<sequence length="142" mass="16140">MDNIGSNKIHIYYDSRTGNVQRFIDKVAQITGWQIHKISADLQVEHPGHLVTFTTNFGQVPENTKEFMKREAKNIYSVTSSGNRNWGPNFGLAADRISHDFDIPLAFKFELSGTMEDINQFIDILKNFCDGSKRSSKKLDIA</sequence>
<dbReference type="Proteomes" id="UP000308196">
    <property type="component" value="Chromosome"/>
</dbReference>
<dbReference type="STRING" id="1123265.GCA_000686625_00922"/>
<dbReference type="Proteomes" id="UP001566204">
    <property type="component" value="Unassembled WGS sequence"/>
</dbReference>
<dbReference type="InterPro" id="IPR029039">
    <property type="entry name" value="Flavoprotein-like_sf"/>
</dbReference>
<dbReference type="InterPro" id="IPR004465">
    <property type="entry name" value="RNR_NrdI"/>
</dbReference>
<dbReference type="Pfam" id="PF07972">
    <property type="entry name" value="Flavodoxin_NdrI"/>
    <property type="match status" value="1"/>
</dbReference>
<evidence type="ECO:0000313" key="3">
    <source>
        <dbReference type="Proteomes" id="UP000308196"/>
    </source>
</evidence>
<evidence type="ECO:0000313" key="2">
    <source>
        <dbReference type="EMBL" id="VTR38593.1"/>
    </source>
</evidence>
<name>A0A4U9UZ47_9SPHI</name>
<dbReference type="PANTHER" id="PTHR37297">
    <property type="entry name" value="PROTEIN NRDI"/>
    <property type="match status" value="1"/>
</dbReference>
<dbReference type="KEGG" id="stha:NCTC11429_02054"/>
<dbReference type="RefSeq" id="WP_081817996.1">
    <property type="nucleotide sequence ID" value="NZ_CP158797.1"/>
</dbReference>
<evidence type="ECO:0000313" key="4">
    <source>
        <dbReference type="Proteomes" id="UP001566204"/>
    </source>
</evidence>
<dbReference type="AlphaFoldDB" id="A0A4U9UZ47"/>
<protein>
    <submittedName>
        <fullName evidence="1">Class Ib ribonucleoside-diphosphate reductase assembly flavoprotein NrdI</fullName>
    </submittedName>
    <submittedName>
        <fullName evidence="2">Ribonucleotide reductase stimulatory protein</fullName>
    </submittedName>
</protein>
<dbReference type="GO" id="GO:0010181">
    <property type="term" value="F:FMN binding"/>
    <property type="evidence" value="ECO:0007669"/>
    <property type="project" value="InterPro"/>
</dbReference>
<dbReference type="EMBL" id="LR590484">
    <property type="protein sequence ID" value="VTR38593.1"/>
    <property type="molecule type" value="Genomic_DNA"/>
</dbReference>
<proteinExistence type="predicted"/>
<evidence type="ECO:0000313" key="1">
    <source>
        <dbReference type="EMBL" id="MEZ0452398.1"/>
    </source>
</evidence>
<reference evidence="2 3" key="1">
    <citation type="submission" date="2019-05" db="EMBL/GenBank/DDBJ databases">
        <authorList>
            <consortium name="Pathogen Informatics"/>
        </authorList>
    </citation>
    <scope>NUCLEOTIDE SEQUENCE [LARGE SCALE GENOMIC DNA]</scope>
    <source>
        <strain evidence="2 3">NCTC11429</strain>
    </source>
</reference>
<accession>A0A4U9UZ47</accession>
<gene>
    <name evidence="2" type="primary">nrdI</name>
    <name evidence="1" type="ORF">ABTW24_12400</name>
    <name evidence="2" type="ORF">NCTC11429_02054</name>
</gene>
<dbReference type="Gene3D" id="3.40.50.360">
    <property type="match status" value="1"/>
</dbReference>